<reference evidence="2 3" key="1">
    <citation type="submission" date="2019-12" db="EMBL/GenBank/DDBJ databases">
        <title>A genome sequence resource for the geographically widespread anthracnose pathogen Colletotrichum asianum.</title>
        <authorList>
            <person name="Meng Y."/>
        </authorList>
    </citation>
    <scope>NUCLEOTIDE SEQUENCE [LARGE SCALE GENOMIC DNA]</scope>
    <source>
        <strain evidence="2 3">ICMP 18580</strain>
    </source>
</reference>
<protein>
    <submittedName>
        <fullName evidence="2">Uncharacterized protein</fullName>
    </submittedName>
</protein>
<name>A0A8H3ZTD8_9PEZI</name>
<dbReference type="EMBL" id="WOWK01000057">
    <property type="protein sequence ID" value="KAF0322885.1"/>
    <property type="molecule type" value="Genomic_DNA"/>
</dbReference>
<evidence type="ECO:0000313" key="2">
    <source>
        <dbReference type="EMBL" id="KAF0322885.1"/>
    </source>
</evidence>
<dbReference type="AlphaFoldDB" id="A0A8H3ZTD8"/>
<proteinExistence type="predicted"/>
<organism evidence="2 3">
    <name type="scientific">Colletotrichum asianum</name>
    <dbReference type="NCBI Taxonomy" id="702518"/>
    <lineage>
        <taxon>Eukaryota</taxon>
        <taxon>Fungi</taxon>
        <taxon>Dikarya</taxon>
        <taxon>Ascomycota</taxon>
        <taxon>Pezizomycotina</taxon>
        <taxon>Sordariomycetes</taxon>
        <taxon>Hypocreomycetidae</taxon>
        <taxon>Glomerellales</taxon>
        <taxon>Glomerellaceae</taxon>
        <taxon>Colletotrichum</taxon>
        <taxon>Colletotrichum gloeosporioides species complex</taxon>
    </lineage>
</organism>
<sequence length="62" mass="7338">MGMRPGGKQHQHQHQHRHLLQHGNDHTSHAAGRRCSNQHYLLPRERTHRKHSGNNWQEPNLT</sequence>
<feature type="region of interest" description="Disordered" evidence="1">
    <location>
        <begin position="1"/>
        <end position="62"/>
    </location>
</feature>
<keyword evidence="3" id="KW-1185">Reference proteome</keyword>
<gene>
    <name evidence="2" type="ORF">GQ607_009886</name>
</gene>
<evidence type="ECO:0000313" key="3">
    <source>
        <dbReference type="Proteomes" id="UP000434172"/>
    </source>
</evidence>
<evidence type="ECO:0000256" key="1">
    <source>
        <dbReference type="SAM" id="MobiDB-lite"/>
    </source>
</evidence>
<comment type="caution">
    <text evidence="2">The sequence shown here is derived from an EMBL/GenBank/DDBJ whole genome shotgun (WGS) entry which is preliminary data.</text>
</comment>
<dbReference type="Proteomes" id="UP000434172">
    <property type="component" value="Unassembled WGS sequence"/>
</dbReference>
<feature type="compositionally biased region" description="Basic residues" evidence="1">
    <location>
        <begin position="7"/>
        <end position="20"/>
    </location>
</feature>
<accession>A0A8H3ZTD8</accession>
<feature type="compositionally biased region" description="Polar residues" evidence="1">
    <location>
        <begin position="53"/>
        <end position="62"/>
    </location>
</feature>